<keyword evidence="1" id="KW-0812">Transmembrane</keyword>
<reference evidence="2 3" key="1">
    <citation type="journal article" date="2019" name="Int. J. Syst. Evol. Microbiol.">
        <title>The Global Catalogue of Microorganisms (GCM) 10K type strain sequencing project: providing services to taxonomists for standard genome sequencing and annotation.</title>
        <authorList>
            <consortium name="The Broad Institute Genomics Platform"/>
            <consortium name="The Broad Institute Genome Sequencing Center for Infectious Disease"/>
            <person name="Wu L."/>
            <person name="Ma J."/>
        </authorList>
    </citation>
    <scope>NUCLEOTIDE SEQUENCE [LARGE SCALE GENOMIC DNA]</scope>
    <source>
        <strain evidence="2 3">CGMCC 1.12543</strain>
    </source>
</reference>
<dbReference type="Pfam" id="PF12679">
    <property type="entry name" value="ABC2_membrane_2"/>
    <property type="match status" value="1"/>
</dbReference>
<feature type="transmembrane region" description="Helical" evidence="1">
    <location>
        <begin position="39"/>
        <end position="57"/>
    </location>
</feature>
<organism evidence="2 3">
    <name type="scientific">Halomarina salina</name>
    <dbReference type="NCBI Taxonomy" id="1872699"/>
    <lineage>
        <taxon>Archaea</taxon>
        <taxon>Methanobacteriati</taxon>
        <taxon>Methanobacteriota</taxon>
        <taxon>Stenosarchaea group</taxon>
        <taxon>Halobacteria</taxon>
        <taxon>Halobacteriales</taxon>
        <taxon>Natronomonadaceae</taxon>
        <taxon>Halomarina</taxon>
    </lineage>
</organism>
<feature type="transmembrane region" description="Helical" evidence="1">
    <location>
        <begin position="250"/>
        <end position="274"/>
    </location>
</feature>
<protein>
    <submittedName>
        <fullName evidence="2">ABC transporter permease subunit</fullName>
    </submittedName>
</protein>
<feature type="transmembrane region" description="Helical" evidence="1">
    <location>
        <begin position="142"/>
        <end position="165"/>
    </location>
</feature>
<dbReference type="Proteomes" id="UP001596099">
    <property type="component" value="Unassembled WGS sequence"/>
</dbReference>
<sequence length="284" mass="30295">MSDAATGSVDDVERADRRERHTASARDVFRFEAERRLRVTAVVAAVLGLYAAMFVWIGPQLTGGEELQAFVEQLPPAMTALFGLEHIGSFEGILGEFYSIAWLVGLSGYVAYSAAGSVAGALRDDRMDTLLAAPISRTSVLLGKYAALLVPIVVLNVVVPVVLYVGSVVVDDPLSFVDLVTLHVLSIPFLLCWAAVGLFLGVLVRGGRRAGRLALGLVFAGWLVESVVVGSDFEWLGNASPMRYFEPTEILVDGSVDLLGTALLLAVAAVVLVASRTAFERSDL</sequence>
<dbReference type="PANTHER" id="PTHR37305">
    <property type="entry name" value="INTEGRAL MEMBRANE PROTEIN-RELATED"/>
    <property type="match status" value="1"/>
</dbReference>
<evidence type="ECO:0000313" key="2">
    <source>
        <dbReference type="EMBL" id="MFC5970953.1"/>
    </source>
</evidence>
<evidence type="ECO:0000256" key="1">
    <source>
        <dbReference type="SAM" id="Phobius"/>
    </source>
</evidence>
<accession>A0ABD5RK91</accession>
<dbReference type="EMBL" id="JBHSQH010000001">
    <property type="protein sequence ID" value="MFC5970953.1"/>
    <property type="molecule type" value="Genomic_DNA"/>
</dbReference>
<dbReference type="AlphaFoldDB" id="A0ABD5RK91"/>
<dbReference type="GO" id="GO:0005886">
    <property type="term" value="C:plasma membrane"/>
    <property type="evidence" value="ECO:0007669"/>
    <property type="project" value="UniProtKB-SubCell"/>
</dbReference>
<keyword evidence="1" id="KW-0472">Membrane</keyword>
<name>A0ABD5RK91_9EURY</name>
<proteinExistence type="predicted"/>
<feature type="transmembrane region" description="Helical" evidence="1">
    <location>
        <begin position="100"/>
        <end position="122"/>
    </location>
</feature>
<evidence type="ECO:0000313" key="3">
    <source>
        <dbReference type="Proteomes" id="UP001596099"/>
    </source>
</evidence>
<keyword evidence="1" id="KW-1133">Transmembrane helix</keyword>
<feature type="transmembrane region" description="Helical" evidence="1">
    <location>
        <begin position="211"/>
        <end position="230"/>
    </location>
</feature>
<keyword evidence="3" id="KW-1185">Reference proteome</keyword>
<dbReference type="RefSeq" id="WP_247413867.1">
    <property type="nucleotide sequence ID" value="NZ_JALLGW010000001.1"/>
</dbReference>
<gene>
    <name evidence="2" type="ORF">ACFPYI_06365</name>
</gene>
<comment type="caution">
    <text evidence="2">The sequence shown here is derived from an EMBL/GenBank/DDBJ whole genome shotgun (WGS) entry which is preliminary data.</text>
</comment>
<feature type="transmembrane region" description="Helical" evidence="1">
    <location>
        <begin position="185"/>
        <end position="204"/>
    </location>
</feature>
<dbReference type="PANTHER" id="PTHR37305:SF2">
    <property type="entry name" value="BACITRACIN TRANSPORT PERMEASE PROTEIN BCRB"/>
    <property type="match status" value="1"/>
</dbReference>